<evidence type="ECO:0000256" key="10">
    <source>
        <dbReference type="ARBA" id="ARBA00023004"/>
    </source>
</evidence>
<dbReference type="EMBL" id="DVOG01000075">
    <property type="protein sequence ID" value="HIV04086.1"/>
    <property type="molecule type" value="Genomic_DNA"/>
</dbReference>
<dbReference type="PANTHER" id="PTHR43141:SF5">
    <property type="entry name" value="CYTOCHROME BD-I UBIQUINOL OXIDASE SUBUNIT 2"/>
    <property type="match status" value="1"/>
</dbReference>
<evidence type="ECO:0000256" key="9">
    <source>
        <dbReference type="ARBA" id="ARBA00022989"/>
    </source>
</evidence>
<feature type="transmembrane region" description="Helical" evidence="12">
    <location>
        <begin position="162"/>
        <end position="182"/>
    </location>
</feature>
<dbReference type="Proteomes" id="UP000886812">
    <property type="component" value="Unassembled WGS sequence"/>
</dbReference>
<feature type="transmembrane region" description="Helical" evidence="12">
    <location>
        <begin position="305"/>
        <end position="326"/>
    </location>
</feature>
<organism evidence="13 14">
    <name type="scientific">Candidatus Spyradosoma merdigallinarum</name>
    <dbReference type="NCBI Taxonomy" id="2840950"/>
    <lineage>
        <taxon>Bacteria</taxon>
        <taxon>Pseudomonadati</taxon>
        <taxon>Verrucomicrobiota</taxon>
        <taxon>Opitutia</taxon>
        <taxon>Opitutia incertae sedis</taxon>
        <taxon>Candidatus Spyradosoma</taxon>
    </lineage>
</organism>
<feature type="transmembrane region" description="Helical" evidence="12">
    <location>
        <begin position="260"/>
        <end position="285"/>
    </location>
</feature>
<dbReference type="Pfam" id="PF02322">
    <property type="entry name" value="Cyt_bd_oxida_II"/>
    <property type="match status" value="1"/>
</dbReference>
<gene>
    <name evidence="13" type="primary">cydB</name>
    <name evidence="13" type="ORF">IAC75_02910</name>
</gene>
<feature type="transmembrane region" description="Helical" evidence="12">
    <location>
        <begin position="117"/>
        <end position="142"/>
    </location>
</feature>
<dbReference type="AlphaFoldDB" id="A0A9D1NJL8"/>
<comment type="caution">
    <text evidence="13">The sequence shown here is derived from an EMBL/GenBank/DDBJ whole genome shotgun (WGS) entry which is preliminary data.</text>
</comment>
<keyword evidence="3" id="KW-0813">Transport</keyword>
<evidence type="ECO:0000256" key="3">
    <source>
        <dbReference type="ARBA" id="ARBA00022448"/>
    </source>
</evidence>
<evidence type="ECO:0000256" key="2">
    <source>
        <dbReference type="ARBA" id="ARBA00007543"/>
    </source>
</evidence>
<reference evidence="13" key="2">
    <citation type="journal article" date="2021" name="PeerJ">
        <title>Extensive microbial diversity within the chicken gut microbiome revealed by metagenomics and culture.</title>
        <authorList>
            <person name="Gilroy R."/>
            <person name="Ravi A."/>
            <person name="Getino M."/>
            <person name="Pursley I."/>
            <person name="Horton D.L."/>
            <person name="Alikhan N.F."/>
            <person name="Baker D."/>
            <person name="Gharbi K."/>
            <person name="Hall N."/>
            <person name="Watson M."/>
            <person name="Adriaenssens E.M."/>
            <person name="Foster-Nyarko E."/>
            <person name="Jarju S."/>
            <person name="Secka A."/>
            <person name="Antonio M."/>
            <person name="Oren A."/>
            <person name="Chaudhuri R.R."/>
            <person name="La Ragione R."/>
            <person name="Hildebrand F."/>
            <person name="Pallen M.J."/>
        </authorList>
    </citation>
    <scope>NUCLEOTIDE SEQUENCE</scope>
    <source>
        <strain evidence="13">10669</strain>
    </source>
</reference>
<dbReference type="InterPro" id="IPR003317">
    <property type="entry name" value="Cyt-d_oxidase_su2"/>
</dbReference>
<evidence type="ECO:0000256" key="7">
    <source>
        <dbReference type="ARBA" id="ARBA00022723"/>
    </source>
</evidence>
<dbReference type="NCBIfam" id="TIGR00203">
    <property type="entry name" value="cydB"/>
    <property type="match status" value="1"/>
</dbReference>
<proteinExistence type="inferred from homology"/>
<keyword evidence="7" id="KW-0479">Metal-binding</keyword>
<keyword evidence="9 12" id="KW-1133">Transmembrane helix</keyword>
<evidence type="ECO:0000256" key="11">
    <source>
        <dbReference type="ARBA" id="ARBA00023136"/>
    </source>
</evidence>
<protein>
    <submittedName>
        <fullName evidence="13">Cytochrome d ubiquinol oxidase subunit II</fullName>
    </submittedName>
</protein>
<feature type="transmembrane region" description="Helical" evidence="12">
    <location>
        <begin position="80"/>
        <end position="97"/>
    </location>
</feature>
<reference evidence="13" key="1">
    <citation type="submission" date="2020-10" db="EMBL/GenBank/DDBJ databases">
        <authorList>
            <person name="Gilroy R."/>
        </authorList>
    </citation>
    <scope>NUCLEOTIDE SEQUENCE</scope>
    <source>
        <strain evidence="13">10669</strain>
    </source>
</reference>
<feature type="transmembrane region" description="Helical" evidence="12">
    <location>
        <begin position="231"/>
        <end position="253"/>
    </location>
</feature>
<keyword evidence="8" id="KW-0249">Electron transport</keyword>
<feature type="transmembrane region" description="Helical" evidence="12">
    <location>
        <begin position="6"/>
        <end position="35"/>
    </location>
</feature>
<keyword evidence="11 12" id="KW-0472">Membrane</keyword>
<comment type="subcellular location">
    <subcellularLocation>
        <location evidence="1">Cell membrane</location>
        <topology evidence="1">Multi-pass membrane protein</topology>
    </subcellularLocation>
</comment>
<dbReference type="GO" id="GO:0070069">
    <property type="term" value="C:cytochrome complex"/>
    <property type="evidence" value="ECO:0007669"/>
    <property type="project" value="TreeGrafter"/>
</dbReference>
<dbReference type="PIRSF" id="PIRSF000267">
    <property type="entry name" value="Cyt_oxidse_sub2"/>
    <property type="match status" value="1"/>
</dbReference>
<sequence>MDLNIVWFGLLGVLFIAYVALDGFDLGVGVVLPFFRSDEERRIALNAVGPVWDGNEVWLLTAGGALFAAFPHVYAGVFSGLYSALVLLLGALIFRAVSLEVRGKCAGALWRKTWDTLFSASSALIALLLGVAVGNLVTGMRVDAAGNIDAGPFGLLHLLEPIPLFSGVLAVVLFALHGALFLRMKTNDGLVRFKLELLLPKLFAATAVFYIALTMTVLFDRVQPGAWNYERFPALGAVPVLSMLALISVGVFLRCRAFRLAFAGTTATIALLVLTVGVGMFPNLVPAVGNGGNALTIYDSASEKTLTAMLVIACIGVPLVAFYHVLVYRTFRGKAQADDEA</sequence>
<evidence type="ECO:0000256" key="5">
    <source>
        <dbReference type="ARBA" id="ARBA00022617"/>
    </source>
</evidence>
<evidence type="ECO:0000256" key="8">
    <source>
        <dbReference type="ARBA" id="ARBA00022982"/>
    </source>
</evidence>
<accession>A0A9D1NJL8</accession>
<evidence type="ECO:0000313" key="13">
    <source>
        <dbReference type="EMBL" id="HIV04086.1"/>
    </source>
</evidence>
<feature type="transmembrane region" description="Helical" evidence="12">
    <location>
        <begin position="202"/>
        <end position="219"/>
    </location>
</feature>
<dbReference type="GO" id="GO:0016682">
    <property type="term" value="F:oxidoreductase activity, acting on diphenols and related substances as donors, oxygen as acceptor"/>
    <property type="evidence" value="ECO:0007669"/>
    <property type="project" value="TreeGrafter"/>
</dbReference>
<evidence type="ECO:0000256" key="12">
    <source>
        <dbReference type="SAM" id="Phobius"/>
    </source>
</evidence>
<dbReference type="GO" id="GO:0009055">
    <property type="term" value="F:electron transfer activity"/>
    <property type="evidence" value="ECO:0007669"/>
    <property type="project" value="TreeGrafter"/>
</dbReference>
<keyword evidence="5" id="KW-0349">Heme</keyword>
<keyword evidence="6 12" id="KW-0812">Transmembrane</keyword>
<evidence type="ECO:0000256" key="6">
    <source>
        <dbReference type="ARBA" id="ARBA00022692"/>
    </source>
</evidence>
<comment type="similarity">
    <text evidence="2">Belongs to the cytochrome ubiquinol oxidase subunit 2 family.</text>
</comment>
<dbReference type="PANTHER" id="PTHR43141">
    <property type="entry name" value="CYTOCHROME BD2 SUBUNIT II"/>
    <property type="match status" value="1"/>
</dbReference>
<evidence type="ECO:0000313" key="14">
    <source>
        <dbReference type="Proteomes" id="UP000886812"/>
    </source>
</evidence>
<dbReference type="GO" id="GO:0046872">
    <property type="term" value="F:metal ion binding"/>
    <property type="evidence" value="ECO:0007669"/>
    <property type="project" value="UniProtKB-KW"/>
</dbReference>
<evidence type="ECO:0000256" key="4">
    <source>
        <dbReference type="ARBA" id="ARBA00022475"/>
    </source>
</evidence>
<keyword evidence="4" id="KW-1003">Cell membrane</keyword>
<evidence type="ECO:0000256" key="1">
    <source>
        <dbReference type="ARBA" id="ARBA00004651"/>
    </source>
</evidence>
<dbReference type="GO" id="GO:0005886">
    <property type="term" value="C:plasma membrane"/>
    <property type="evidence" value="ECO:0007669"/>
    <property type="project" value="UniProtKB-SubCell"/>
</dbReference>
<dbReference type="GO" id="GO:0019646">
    <property type="term" value="P:aerobic electron transport chain"/>
    <property type="evidence" value="ECO:0007669"/>
    <property type="project" value="TreeGrafter"/>
</dbReference>
<keyword evidence="10" id="KW-0408">Iron</keyword>
<name>A0A9D1NJL8_9BACT</name>